<dbReference type="EMBL" id="QMQX01000027">
    <property type="protein sequence ID" value="RLE52975.1"/>
    <property type="molecule type" value="Genomic_DNA"/>
</dbReference>
<dbReference type="Proteomes" id="UP000272051">
    <property type="component" value="Unassembled WGS sequence"/>
</dbReference>
<keyword evidence="8" id="KW-0489">Methyltransferase</keyword>
<dbReference type="GO" id="GO:0002128">
    <property type="term" value="P:tRNA nucleoside ribose methylation"/>
    <property type="evidence" value="ECO:0007669"/>
    <property type="project" value="InterPro"/>
</dbReference>
<comment type="subunit">
    <text evidence="4">Homodimer.</text>
</comment>
<evidence type="ECO:0000256" key="12">
    <source>
        <dbReference type="ARBA" id="ARBA00029826"/>
    </source>
</evidence>
<comment type="subcellular location">
    <subcellularLocation>
        <location evidence="2">Cytoplasm</location>
    </subcellularLocation>
</comment>
<keyword evidence="10" id="KW-0949">S-adenosyl-L-methionine</keyword>
<evidence type="ECO:0000256" key="4">
    <source>
        <dbReference type="ARBA" id="ARBA00011738"/>
    </source>
</evidence>
<protein>
    <recommendedName>
        <fullName evidence="6">tRNA (cytidine(56)-2'-O)-methyltransferase</fullName>
        <ecNumber evidence="5">2.1.1.206</ecNumber>
    </recommendedName>
    <alternativeName>
        <fullName evidence="12">tRNA ribose 2'-O-methyltransferase aTrm56</fullName>
    </alternativeName>
</protein>
<organism evidence="14 15">
    <name type="scientific">Thermoproteota archaeon</name>
    <dbReference type="NCBI Taxonomy" id="2056631"/>
    <lineage>
        <taxon>Archaea</taxon>
        <taxon>Thermoproteota</taxon>
    </lineage>
</organism>
<evidence type="ECO:0000256" key="6">
    <source>
        <dbReference type="ARBA" id="ARBA00013709"/>
    </source>
</evidence>
<evidence type="ECO:0000256" key="1">
    <source>
        <dbReference type="ARBA" id="ARBA00003959"/>
    </source>
</evidence>
<dbReference type="PANTHER" id="PTHR42197">
    <property type="entry name" value="TRNA (CYTIDINE(56)-2'-O)-METHYLTRANSFERASE"/>
    <property type="match status" value="1"/>
</dbReference>
<dbReference type="Pfam" id="PF01994">
    <property type="entry name" value="Trm56"/>
    <property type="match status" value="1"/>
</dbReference>
<dbReference type="GO" id="GO:0106059">
    <property type="term" value="F:tRNA (cytidine(56)-2'-O)-methyltransferase activity"/>
    <property type="evidence" value="ECO:0007669"/>
    <property type="project" value="UniProtKB-EC"/>
</dbReference>
<sequence length="93" mass="10517">MLRWCHKIVEIVVLRLGHRASRDKRVTSHVCLVARAFGASEVIIAGDEDPTIESTVKKIVERWGGNFKVSFTQNPLAVINEWKRRGGIVIHLT</sequence>
<evidence type="ECO:0000313" key="15">
    <source>
        <dbReference type="Proteomes" id="UP000272051"/>
    </source>
</evidence>
<comment type="function">
    <text evidence="1">Specifically catalyzes the AdoMet-dependent 2'-O-ribose methylation of cytidine at position 56 in tRNAs.</text>
</comment>
<dbReference type="InterPro" id="IPR029028">
    <property type="entry name" value="Alpha/beta_knot_MTases"/>
</dbReference>
<dbReference type="EC" id="2.1.1.206" evidence="5"/>
<evidence type="ECO:0000256" key="9">
    <source>
        <dbReference type="ARBA" id="ARBA00022679"/>
    </source>
</evidence>
<dbReference type="PANTHER" id="PTHR42197:SF1">
    <property type="entry name" value="TRNA (CYTIDINE(56)-2'-O)-METHYLTRANSFERASE"/>
    <property type="match status" value="1"/>
</dbReference>
<dbReference type="Gene3D" id="3.40.1280.10">
    <property type="match status" value="1"/>
</dbReference>
<dbReference type="SUPFAM" id="SSF75217">
    <property type="entry name" value="alpha/beta knot"/>
    <property type="match status" value="1"/>
</dbReference>
<dbReference type="InterPro" id="IPR029026">
    <property type="entry name" value="tRNA_m1G_MTases_N"/>
</dbReference>
<keyword evidence="9" id="KW-0808">Transferase</keyword>
<comment type="catalytic activity">
    <reaction evidence="13">
        <text>cytidine(56) in tRNA + S-adenosyl-L-methionine = 2'-O-methylcytidine(56) in tRNA + S-adenosyl-L-homocysteine + H(+)</text>
        <dbReference type="Rhea" id="RHEA:42968"/>
        <dbReference type="Rhea" id="RHEA-COMP:10308"/>
        <dbReference type="Rhea" id="RHEA-COMP:10309"/>
        <dbReference type="ChEBI" id="CHEBI:15378"/>
        <dbReference type="ChEBI" id="CHEBI:57856"/>
        <dbReference type="ChEBI" id="CHEBI:59789"/>
        <dbReference type="ChEBI" id="CHEBI:74495"/>
        <dbReference type="ChEBI" id="CHEBI:82748"/>
        <dbReference type="EC" id="2.1.1.206"/>
    </reaction>
</comment>
<comment type="caution">
    <text evidence="14">The sequence shown here is derived from an EMBL/GenBank/DDBJ whole genome shotgun (WGS) entry which is preliminary data.</text>
</comment>
<evidence type="ECO:0000256" key="5">
    <source>
        <dbReference type="ARBA" id="ARBA00012624"/>
    </source>
</evidence>
<accession>A0A497F0G4</accession>
<dbReference type="InterPro" id="IPR002845">
    <property type="entry name" value="tRNA_mtfrase_aTrm56"/>
</dbReference>
<name>A0A497F0G4_9CREN</name>
<feature type="non-terminal residue" evidence="14">
    <location>
        <position position="93"/>
    </location>
</feature>
<dbReference type="AlphaFoldDB" id="A0A497F0G4"/>
<reference evidence="14 15" key="1">
    <citation type="submission" date="2018-06" db="EMBL/GenBank/DDBJ databases">
        <title>Extensive metabolic versatility and redundancy in microbially diverse, dynamic hydrothermal sediments.</title>
        <authorList>
            <person name="Dombrowski N."/>
            <person name="Teske A."/>
            <person name="Baker B.J."/>
        </authorList>
    </citation>
    <scope>NUCLEOTIDE SEQUENCE [LARGE SCALE GENOMIC DNA]</scope>
    <source>
        <strain evidence="14">B34_G17</strain>
    </source>
</reference>
<evidence type="ECO:0000256" key="10">
    <source>
        <dbReference type="ARBA" id="ARBA00022691"/>
    </source>
</evidence>
<proteinExistence type="inferred from homology"/>
<evidence type="ECO:0000256" key="3">
    <source>
        <dbReference type="ARBA" id="ARBA00010324"/>
    </source>
</evidence>
<comment type="similarity">
    <text evidence="3">Belongs to the aTrm56 family.</text>
</comment>
<evidence type="ECO:0000256" key="13">
    <source>
        <dbReference type="ARBA" id="ARBA00047792"/>
    </source>
</evidence>
<evidence type="ECO:0000256" key="2">
    <source>
        <dbReference type="ARBA" id="ARBA00004496"/>
    </source>
</evidence>
<keyword evidence="11" id="KW-0819">tRNA processing</keyword>
<evidence type="ECO:0000256" key="7">
    <source>
        <dbReference type="ARBA" id="ARBA00022490"/>
    </source>
</evidence>
<evidence type="ECO:0000256" key="8">
    <source>
        <dbReference type="ARBA" id="ARBA00022603"/>
    </source>
</evidence>
<dbReference type="GO" id="GO:0005737">
    <property type="term" value="C:cytoplasm"/>
    <property type="evidence" value="ECO:0007669"/>
    <property type="project" value="UniProtKB-SubCell"/>
</dbReference>
<gene>
    <name evidence="14" type="ORF">DRJ33_02320</name>
</gene>
<evidence type="ECO:0000313" key="14">
    <source>
        <dbReference type="EMBL" id="RLE52975.1"/>
    </source>
</evidence>
<evidence type="ECO:0000256" key="11">
    <source>
        <dbReference type="ARBA" id="ARBA00022694"/>
    </source>
</evidence>
<keyword evidence="7" id="KW-0963">Cytoplasm</keyword>